<accession>A0A1E7EPB7</accession>
<proteinExistence type="predicted"/>
<evidence type="ECO:0000256" key="1">
    <source>
        <dbReference type="SAM" id="MobiDB-lite"/>
    </source>
</evidence>
<organism evidence="2 3">
    <name type="scientific">Fragilariopsis cylindrus CCMP1102</name>
    <dbReference type="NCBI Taxonomy" id="635003"/>
    <lineage>
        <taxon>Eukaryota</taxon>
        <taxon>Sar</taxon>
        <taxon>Stramenopiles</taxon>
        <taxon>Ochrophyta</taxon>
        <taxon>Bacillariophyta</taxon>
        <taxon>Bacillariophyceae</taxon>
        <taxon>Bacillariophycidae</taxon>
        <taxon>Bacillariales</taxon>
        <taxon>Bacillariaceae</taxon>
        <taxon>Fragilariopsis</taxon>
    </lineage>
</organism>
<dbReference type="OrthoDB" id="48127at2759"/>
<evidence type="ECO:0000313" key="2">
    <source>
        <dbReference type="EMBL" id="OEU07769.1"/>
    </source>
</evidence>
<protein>
    <submittedName>
        <fullName evidence="2">Uncharacterized protein</fullName>
    </submittedName>
</protein>
<dbReference type="AlphaFoldDB" id="A0A1E7EPB7"/>
<dbReference type="Pfam" id="PF06522">
    <property type="entry name" value="B12D"/>
    <property type="match status" value="1"/>
</dbReference>
<feature type="region of interest" description="Disordered" evidence="1">
    <location>
        <begin position="52"/>
        <end position="71"/>
    </location>
</feature>
<dbReference type="InterPro" id="IPR010530">
    <property type="entry name" value="B12D"/>
</dbReference>
<dbReference type="EMBL" id="KV784384">
    <property type="protein sequence ID" value="OEU07769.1"/>
    <property type="molecule type" value="Genomic_DNA"/>
</dbReference>
<dbReference type="Proteomes" id="UP000095751">
    <property type="component" value="Unassembled WGS sequence"/>
</dbReference>
<sequence>MLNVSSTALLSLSKQAARRCFHSSKNNNNIHVVASRSNSRLQQLIVKSISRRALATTSPPPSPPSSVKATPDEPLFITRRRWEKSDAFMKTTWLADPSTYPIFFVLGTALAIAAFRCVHGFFYNDEVKVDPNRRASVVRSYDEKELSIKSSESVTVQPKTGRSFVAAFFERKSN</sequence>
<name>A0A1E7EPB7_9STRA</name>
<dbReference type="InParanoid" id="A0A1E7EPB7"/>
<keyword evidence="3" id="KW-1185">Reference proteome</keyword>
<evidence type="ECO:0000313" key="3">
    <source>
        <dbReference type="Proteomes" id="UP000095751"/>
    </source>
</evidence>
<dbReference type="KEGG" id="fcy:FRACYDRAFT_271924"/>
<reference evidence="2 3" key="1">
    <citation type="submission" date="2016-09" db="EMBL/GenBank/DDBJ databases">
        <title>Extensive genetic diversity and differential bi-allelic expression allows diatom success in the polar Southern Ocean.</title>
        <authorList>
            <consortium name="DOE Joint Genome Institute"/>
            <person name="Mock T."/>
            <person name="Otillar R.P."/>
            <person name="Strauss J."/>
            <person name="Dupont C."/>
            <person name="Frickenhaus S."/>
            <person name="Maumus F."/>
            <person name="Mcmullan M."/>
            <person name="Sanges R."/>
            <person name="Schmutz J."/>
            <person name="Toseland A."/>
            <person name="Valas R."/>
            <person name="Veluchamy A."/>
            <person name="Ward B.J."/>
            <person name="Allen A."/>
            <person name="Barry K."/>
            <person name="Falciatore A."/>
            <person name="Ferrante M."/>
            <person name="Fortunato A.E."/>
            <person name="Gloeckner G."/>
            <person name="Gruber A."/>
            <person name="Hipkin R."/>
            <person name="Janech M."/>
            <person name="Kroth P."/>
            <person name="Leese F."/>
            <person name="Lindquist E."/>
            <person name="Lyon B.R."/>
            <person name="Martin J."/>
            <person name="Mayer C."/>
            <person name="Parker M."/>
            <person name="Quesneville H."/>
            <person name="Raymond J."/>
            <person name="Uhlig C."/>
            <person name="Valentin K.U."/>
            <person name="Worden A.Z."/>
            <person name="Armbrust E.V."/>
            <person name="Bowler C."/>
            <person name="Green B."/>
            <person name="Moulton V."/>
            <person name="Van Oosterhout C."/>
            <person name="Grigoriev I."/>
        </authorList>
    </citation>
    <scope>NUCLEOTIDE SEQUENCE [LARGE SCALE GENOMIC DNA]</scope>
    <source>
        <strain evidence="2 3">CCMP1102</strain>
    </source>
</reference>
<gene>
    <name evidence="2" type="ORF">FRACYDRAFT_271924</name>
</gene>